<dbReference type="PANTHER" id="PTHR43428:SF1">
    <property type="entry name" value="ARSENATE REDUCTASE"/>
    <property type="match status" value="1"/>
</dbReference>
<comment type="caution">
    <text evidence="3">The sequence shown here is derived from an EMBL/GenBank/DDBJ whole genome shotgun (WGS) entry which is preliminary data.</text>
</comment>
<keyword evidence="4" id="KW-1185">Reference proteome</keyword>
<dbReference type="SMART" id="SM00418">
    <property type="entry name" value="HTH_ARSR"/>
    <property type="match status" value="1"/>
</dbReference>
<dbReference type="SUPFAM" id="SSF46785">
    <property type="entry name" value="Winged helix' DNA-binding domain"/>
    <property type="match status" value="1"/>
</dbReference>
<dbReference type="InterPro" id="IPR023485">
    <property type="entry name" value="Ptyr_pPase"/>
</dbReference>
<dbReference type="PROSITE" id="PS50987">
    <property type="entry name" value="HTH_ARSR_2"/>
    <property type="match status" value="1"/>
</dbReference>
<dbReference type="PANTHER" id="PTHR43428">
    <property type="entry name" value="ARSENATE REDUCTASE"/>
    <property type="match status" value="1"/>
</dbReference>
<protein>
    <submittedName>
        <fullName evidence="3">Helix-turn-helix domain-containing protein</fullName>
    </submittedName>
</protein>
<reference evidence="3 4" key="1">
    <citation type="submission" date="2020-02" db="EMBL/GenBank/DDBJ databases">
        <authorList>
            <person name="Li X.-J."/>
            <person name="Feng X.-M."/>
        </authorList>
    </citation>
    <scope>NUCLEOTIDE SEQUENCE [LARGE SCALE GENOMIC DNA]</scope>
    <source>
        <strain evidence="3 4">CGMCC 4.7225</strain>
    </source>
</reference>
<feature type="domain" description="HTH arsR-type" evidence="2">
    <location>
        <begin position="2"/>
        <end position="96"/>
    </location>
</feature>
<dbReference type="InterPro" id="IPR036388">
    <property type="entry name" value="WH-like_DNA-bd_sf"/>
</dbReference>
<accession>A0A6N9YM33</accession>
<proteinExistence type="predicted"/>
<dbReference type="GO" id="GO:0046685">
    <property type="term" value="P:response to arsenic-containing substance"/>
    <property type="evidence" value="ECO:0007669"/>
    <property type="project" value="UniProtKB-KW"/>
</dbReference>
<dbReference type="GO" id="GO:0003700">
    <property type="term" value="F:DNA-binding transcription factor activity"/>
    <property type="evidence" value="ECO:0007669"/>
    <property type="project" value="InterPro"/>
</dbReference>
<gene>
    <name evidence="3" type="ORF">G1H11_11730</name>
</gene>
<dbReference type="Gene3D" id="1.10.10.10">
    <property type="entry name" value="Winged helix-like DNA-binding domain superfamily/Winged helix DNA-binding domain"/>
    <property type="match status" value="1"/>
</dbReference>
<sequence length="242" mass="25693">MNTELSVERRAAVHAALGDPARVAIVDALAAGDAAPGELAGQLGVGSNLLAHHLKVLEGAGLVRRTRSEGDRRRTYVTLVAEALAGIPVGTPLHAPRILFVCSRNSARSQIAAALWCRRSTIPVASAGTRPAREVHPAALAAIRRHGLSLPAARTHHVAEVTGRDDLVIAVCDQAHEEMGELRRLHWSIPDPVRAGTDQAFDDAFGRLSRRISRLAAILTAATTSTPILEESGEVDDAEPVR</sequence>
<dbReference type="Proteomes" id="UP000469185">
    <property type="component" value="Unassembled WGS sequence"/>
</dbReference>
<evidence type="ECO:0000259" key="2">
    <source>
        <dbReference type="PROSITE" id="PS50987"/>
    </source>
</evidence>
<dbReference type="SMART" id="SM00347">
    <property type="entry name" value="HTH_MARR"/>
    <property type="match status" value="1"/>
</dbReference>
<keyword evidence="1" id="KW-0059">Arsenical resistance</keyword>
<dbReference type="InterPro" id="IPR036196">
    <property type="entry name" value="Ptyr_pPase_sf"/>
</dbReference>
<dbReference type="EMBL" id="JAAGOB010000005">
    <property type="protein sequence ID" value="NED95980.1"/>
    <property type="molecule type" value="Genomic_DNA"/>
</dbReference>
<evidence type="ECO:0000313" key="4">
    <source>
        <dbReference type="Proteomes" id="UP000469185"/>
    </source>
</evidence>
<dbReference type="InterPro" id="IPR011991">
    <property type="entry name" value="ArsR-like_HTH"/>
</dbReference>
<evidence type="ECO:0000313" key="3">
    <source>
        <dbReference type="EMBL" id="NED95980.1"/>
    </source>
</evidence>
<name>A0A6N9YM33_9ACTN</name>
<dbReference type="InterPro" id="IPR000835">
    <property type="entry name" value="HTH_MarR-typ"/>
</dbReference>
<dbReference type="SMART" id="SM00226">
    <property type="entry name" value="LMWPc"/>
    <property type="match status" value="1"/>
</dbReference>
<dbReference type="Gene3D" id="3.40.50.2300">
    <property type="match status" value="1"/>
</dbReference>
<evidence type="ECO:0000256" key="1">
    <source>
        <dbReference type="ARBA" id="ARBA00022849"/>
    </source>
</evidence>
<organism evidence="3 4">
    <name type="scientific">Phytoactinopolyspora alkaliphila</name>
    <dbReference type="NCBI Taxonomy" id="1783498"/>
    <lineage>
        <taxon>Bacteria</taxon>
        <taxon>Bacillati</taxon>
        <taxon>Actinomycetota</taxon>
        <taxon>Actinomycetes</taxon>
        <taxon>Jiangellales</taxon>
        <taxon>Jiangellaceae</taxon>
        <taxon>Phytoactinopolyspora</taxon>
    </lineage>
</organism>
<dbReference type="SUPFAM" id="SSF52788">
    <property type="entry name" value="Phosphotyrosine protein phosphatases I"/>
    <property type="match status" value="1"/>
</dbReference>
<dbReference type="RefSeq" id="WP_163818729.1">
    <property type="nucleotide sequence ID" value="NZ_JAAGOB010000005.1"/>
</dbReference>
<dbReference type="InterPro" id="IPR036390">
    <property type="entry name" value="WH_DNA-bd_sf"/>
</dbReference>
<dbReference type="AlphaFoldDB" id="A0A6N9YM33"/>
<dbReference type="Pfam" id="PF01451">
    <property type="entry name" value="LMWPc"/>
    <property type="match status" value="1"/>
</dbReference>
<dbReference type="Pfam" id="PF12840">
    <property type="entry name" value="HTH_20"/>
    <property type="match status" value="1"/>
</dbReference>
<dbReference type="InterPro" id="IPR001845">
    <property type="entry name" value="HTH_ArsR_DNA-bd_dom"/>
</dbReference>
<dbReference type="CDD" id="cd00090">
    <property type="entry name" value="HTH_ARSR"/>
    <property type="match status" value="1"/>
</dbReference>